<comment type="catalytic activity">
    <reaction evidence="4 5">
        <text>L-tyrosyl-[protein] + 3'-phosphoadenylyl sulfate = O-sulfo-L-tyrosine-[protein] + adenosine 3',5'-bisphosphate + H(+)</text>
        <dbReference type="Rhea" id="RHEA:16801"/>
        <dbReference type="Rhea" id="RHEA-COMP:10136"/>
        <dbReference type="Rhea" id="RHEA-COMP:11688"/>
        <dbReference type="ChEBI" id="CHEBI:15378"/>
        <dbReference type="ChEBI" id="CHEBI:46858"/>
        <dbReference type="ChEBI" id="CHEBI:58339"/>
        <dbReference type="ChEBI" id="CHEBI:58343"/>
        <dbReference type="ChEBI" id="CHEBI:65286"/>
        <dbReference type="EC" id="2.8.2.20"/>
    </reaction>
</comment>
<proteinExistence type="inferred from homology"/>
<gene>
    <name evidence="6" type="primary">Cnig_chr_III.g11113</name>
    <name evidence="6" type="ORF">B9Z55_011113</name>
</gene>
<evidence type="ECO:0000256" key="4">
    <source>
        <dbReference type="ARBA" id="ARBA00048460"/>
    </source>
</evidence>
<keyword evidence="7" id="KW-1185">Reference proteome</keyword>
<keyword evidence="3 5" id="KW-0808">Transferase</keyword>
<name>A0A2G5UIP2_9PELO</name>
<evidence type="ECO:0000313" key="7">
    <source>
        <dbReference type="Proteomes" id="UP000230233"/>
    </source>
</evidence>
<accession>A0A2G5UIP2</accession>
<evidence type="ECO:0000256" key="1">
    <source>
        <dbReference type="ARBA" id="ARBA00009988"/>
    </source>
</evidence>
<comment type="similarity">
    <text evidence="1 5">Belongs to the protein sulfotransferase family.</text>
</comment>
<dbReference type="InterPro" id="IPR026634">
    <property type="entry name" value="TPST-like"/>
</dbReference>
<dbReference type="OrthoDB" id="545675at2759"/>
<evidence type="ECO:0000256" key="5">
    <source>
        <dbReference type="RuleBase" id="RU365018"/>
    </source>
</evidence>
<dbReference type="EMBL" id="PDUG01000003">
    <property type="protein sequence ID" value="PIC39422.1"/>
    <property type="molecule type" value="Genomic_DNA"/>
</dbReference>
<evidence type="ECO:0000256" key="2">
    <source>
        <dbReference type="ARBA" id="ARBA00013262"/>
    </source>
</evidence>
<reference evidence="7" key="1">
    <citation type="submission" date="2017-10" db="EMBL/GenBank/DDBJ databases">
        <title>Rapid genome shrinkage in a self-fertile nematode reveals novel sperm competition proteins.</title>
        <authorList>
            <person name="Yin D."/>
            <person name="Schwarz E.M."/>
            <person name="Thomas C.G."/>
            <person name="Felde R.L."/>
            <person name="Korf I.F."/>
            <person name="Cutter A.D."/>
            <person name="Schartner C.M."/>
            <person name="Ralston E.J."/>
            <person name="Meyer B.J."/>
            <person name="Haag E.S."/>
        </authorList>
    </citation>
    <scope>NUCLEOTIDE SEQUENCE [LARGE SCALE GENOMIC DNA]</scope>
    <source>
        <strain evidence="7">JU1422</strain>
    </source>
</reference>
<dbReference type="Pfam" id="PF13469">
    <property type="entry name" value="Sulfotransfer_3"/>
    <property type="match status" value="1"/>
</dbReference>
<dbReference type="EC" id="2.8.2.20" evidence="2 5"/>
<protein>
    <recommendedName>
        <fullName evidence="2 5">Protein-tyrosine sulfotransferase</fullName>
        <ecNumber evidence="2 5">2.8.2.20</ecNumber>
    </recommendedName>
</protein>
<organism evidence="6 7">
    <name type="scientific">Caenorhabditis nigoni</name>
    <dbReference type="NCBI Taxonomy" id="1611254"/>
    <lineage>
        <taxon>Eukaryota</taxon>
        <taxon>Metazoa</taxon>
        <taxon>Ecdysozoa</taxon>
        <taxon>Nematoda</taxon>
        <taxon>Chromadorea</taxon>
        <taxon>Rhabditida</taxon>
        <taxon>Rhabditina</taxon>
        <taxon>Rhabditomorpha</taxon>
        <taxon>Rhabditoidea</taxon>
        <taxon>Rhabditidae</taxon>
        <taxon>Peloderinae</taxon>
        <taxon>Caenorhabditis</taxon>
    </lineage>
</organism>
<dbReference type="PANTHER" id="PTHR12788:SF10">
    <property type="entry name" value="PROTEIN-TYROSINE SULFOTRANSFERASE"/>
    <property type="match status" value="1"/>
</dbReference>
<dbReference type="GO" id="GO:0005794">
    <property type="term" value="C:Golgi apparatus"/>
    <property type="evidence" value="ECO:0007669"/>
    <property type="project" value="TreeGrafter"/>
</dbReference>
<dbReference type="PANTHER" id="PTHR12788">
    <property type="entry name" value="PROTEIN-TYROSINE SULFOTRANSFERASE 2"/>
    <property type="match status" value="1"/>
</dbReference>
<comment type="function">
    <text evidence="5">Catalyzes the O-sulfation of tyrosine residues within acidic motifs of polypeptides, using 3'-phosphoadenylyl sulfate (PAPS) as cosubstrate.</text>
</comment>
<dbReference type="STRING" id="1611254.A0A2G5UIP2"/>
<sequence>MVDQCESVGANCLKVYYEQLVLHPEAQMRRITEFLDVPWDDRVLHHEQLIGKDISLSKRRKEFRSSCEASESGCSE</sequence>
<dbReference type="InterPro" id="IPR027417">
    <property type="entry name" value="P-loop_NTPase"/>
</dbReference>
<dbReference type="GO" id="GO:0008476">
    <property type="term" value="F:protein-tyrosine sulfotransferase activity"/>
    <property type="evidence" value="ECO:0007669"/>
    <property type="project" value="UniProtKB-EC"/>
</dbReference>
<dbReference type="SUPFAM" id="SSF52540">
    <property type="entry name" value="P-loop containing nucleoside triphosphate hydrolases"/>
    <property type="match status" value="1"/>
</dbReference>
<evidence type="ECO:0000313" key="6">
    <source>
        <dbReference type="EMBL" id="PIC39422.1"/>
    </source>
</evidence>
<dbReference type="Gene3D" id="3.40.50.300">
    <property type="entry name" value="P-loop containing nucleotide triphosphate hydrolases"/>
    <property type="match status" value="1"/>
</dbReference>
<evidence type="ECO:0000256" key="3">
    <source>
        <dbReference type="ARBA" id="ARBA00022679"/>
    </source>
</evidence>
<dbReference type="Proteomes" id="UP000230233">
    <property type="component" value="Chromosome III"/>
</dbReference>
<dbReference type="AlphaFoldDB" id="A0A2G5UIP2"/>
<comment type="caution">
    <text evidence="6">The sequence shown here is derived from an EMBL/GenBank/DDBJ whole genome shotgun (WGS) entry which is preliminary data.</text>
</comment>